<accession>A0A1I6JL10</accession>
<dbReference type="EMBL" id="FOZC01000008">
    <property type="protein sequence ID" value="SFR79587.1"/>
    <property type="molecule type" value="Genomic_DNA"/>
</dbReference>
<gene>
    <name evidence="2" type="ORF">SAMN02910262_01641</name>
</gene>
<dbReference type="Proteomes" id="UP000214760">
    <property type="component" value="Unassembled WGS sequence"/>
</dbReference>
<sequence length="376" mass="44260">MNISLITFSRAKNYGGILQAYALFKFLENDGHGVQFIDYIPERSNIYNPKQFVKRSTSRSRLWGKNAITRFLWEKLYFDKIKKDYLKFFYFIEKECAFSTRYFSYDELVENPPISDLYLVGSDQVWNSDYTTKKQLDLPFYLTFTKAKKISYASSFGNGIIPDSHKNSVREYISEFSHVSVREESGKSILGELGIRAEVVLDPTMLFDQEFWLKKCNKPIIEGTYLLLYQVRFDKKVYETAKYFARKMGMKIVILSMNRADIIKYGSSIVMTPDVEDWLSYIKNASFVYTDSFHATVFSILFHVPFVVNSASRQKMSSRISNLLDLIELDNREMKDFDVEKGYLKFGQTIDWEKTDRLIQMERERSINWLRNALEK</sequence>
<organism evidence="2 3">
    <name type="scientific">[Clostridium] aminophilum</name>
    <dbReference type="NCBI Taxonomy" id="1526"/>
    <lineage>
        <taxon>Bacteria</taxon>
        <taxon>Bacillati</taxon>
        <taxon>Bacillota</taxon>
        <taxon>Clostridia</taxon>
        <taxon>Lachnospirales</taxon>
        <taxon>Lachnospiraceae</taxon>
    </lineage>
</organism>
<name>A0A1I6JL10_9FIRM</name>
<reference evidence="2 3" key="1">
    <citation type="submission" date="2016-10" db="EMBL/GenBank/DDBJ databases">
        <authorList>
            <person name="de Groot N.N."/>
        </authorList>
    </citation>
    <scope>NUCLEOTIDE SEQUENCE [LARGE SCALE GENOMIC DNA]</scope>
    <source>
        <strain evidence="2 3">F</strain>
    </source>
</reference>
<evidence type="ECO:0000259" key="1">
    <source>
        <dbReference type="Pfam" id="PF04230"/>
    </source>
</evidence>
<dbReference type="InterPro" id="IPR007345">
    <property type="entry name" value="Polysacch_pyruvyl_Trfase"/>
</dbReference>
<dbReference type="Pfam" id="PF04230">
    <property type="entry name" value="PS_pyruv_trans"/>
    <property type="match status" value="1"/>
</dbReference>
<protein>
    <submittedName>
        <fullName evidence="2">Polysaccharide pyruvyl transferase</fullName>
    </submittedName>
</protein>
<keyword evidence="2" id="KW-0808">Transferase</keyword>
<feature type="domain" description="Polysaccharide pyruvyl transferase" evidence="1">
    <location>
        <begin position="13"/>
        <end position="308"/>
    </location>
</feature>
<dbReference type="GO" id="GO:0016740">
    <property type="term" value="F:transferase activity"/>
    <property type="evidence" value="ECO:0007669"/>
    <property type="project" value="UniProtKB-KW"/>
</dbReference>
<dbReference type="AlphaFoldDB" id="A0A1I6JL10"/>
<proteinExistence type="predicted"/>
<evidence type="ECO:0000313" key="2">
    <source>
        <dbReference type="EMBL" id="SFR79587.1"/>
    </source>
</evidence>
<evidence type="ECO:0000313" key="3">
    <source>
        <dbReference type="Proteomes" id="UP000214760"/>
    </source>
</evidence>
<dbReference type="RefSeq" id="WP_031472654.1">
    <property type="nucleotide sequence ID" value="NZ_FOZC01000008.1"/>
</dbReference>